<proteinExistence type="predicted"/>
<protein>
    <submittedName>
        <fullName evidence="1">Uncharacterized protein</fullName>
    </submittedName>
</protein>
<gene>
    <name evidence="1" type="ORF">EZS28_024349</name>
</gene>
<dbReference type="InterPro" id="IPR011989">
    <property type="entry name" value="ARM-like"/>
</dbReference>
<organism evidence="1 2">
    <name type="scientific">Streblomastix strix</name>
    <dbReference type="NCBI Taxonomy" id="222440"/>
    <lineage>
        <taxon>Eukaryota</taxon>
        <taxon>Metamonada</taxon>
        <taxon>Preaxostyla</taxon>
        <taxon>Oxymonadida</taxon>
        <taxon>Streblomastigidae</taxon>
        <taxon>Streblomastix</taxon>
    </lineage>
</organism>
<comment type="caution">
    <text evidence="1">The sequence shown here is derived from an EMBL/GenBank/DDBJ whole genome shotgun (WGS) entry which is preliminary data.</text>
</comment>
<dbReference type="Proteomes" id="UP000324800">
    <property type="component" value="Unassembled WGS sequence"/>
</dbReference>
<evidence type="ECO:0000313" key="1">
    <source>
        <dbReference type="EMBL" id="KAA6380124.1"/>
    </source>
</evidence>
<evidence type="ECO:0000313" key="2">
    <source>
        <dbReference type="Proteomes" id="UP000324800"/>
    </source>
</evidence>
<dbReference type="EMBL" id="SNRW01008086">
    <property type="protein sequence ID" value="KAA6380124.1"/>
    <property type="molecule type" value="Genomic_DNA"/>
</dbReference>
<accession>A0A5J4VCN8</accession>
<sequence>MNPFPGLIRLLEHSDNKIASDAIILIFLFLEVGCKTTSNTEQHPHYESIQTCHGIQKIFTLFQKNGSKYCKDRAAICLGYLFKAHLIADPIMRHEIICHLKILLNDSDDWLKGQTKNALKYLAKNDNIQLRRDSINVGIIEALLRIFASRNLDYISLSYTSVFLAFTYPSNFDIYQLLIEKQPFPPLLRLFNHKDENVVSNTVAAICNILYYSALESELNQQHPFFAVLASAGGIEKIHSLFKKTKNQFSKKSSSICLGIVLRAQEIKDSNMRKEVIVHLKSIINDPQKNLNKLVQYALKCLAQNIVNRNEIEGDGFSIPE</sequence>
<name>A0A5J4VCN8_9EUKA</name>
<dbReference type="AlphaFoldDB" id="A0A5J4VCN8"/>
<dbReference type="InterPro" id="IPR016024">
    <property type="entry name" value="ARM-type_fold"/>
</dbReference>
<dbReference type="Gene3D" id="1.25.10.10">
    <property type="entry name" value="Leucine-rich Repeat Variant"/>
    <property type="match status" value="1"/>
</dbReference>
<reference evidence="1 2" key="1">
    <citation type="submission" date="2019-03" db="EMBL/GenBank/DDBJ databases">
        <title>Single cell metagenomics reveals metabolic interactions within the superorganism composed of flagellate Streblomastix strix and complex community of Bacteroidetes bacteria on its surface.</title>
        <authorList>
            <person name="Treitli S.C."/>
            <person name="Kolisko M."/>
            <person name="Husnik F."/>
            <person name="Keeling P."/>
            <person name="Hampl V."/>
        </authorList>
    </citation>
    <scope>NUCLEOTIDE SEQUENCE [LARGE SCALE GENOMIC DNA]</scope>
    <source>
        <strain evidence="1">ST1C</strain>
    </source>
</reference>
<dbReference type="SUPFAM" id="SSF48371">
    <property type="entry name" value="ARM repeat"/>
    <property type="match status" value="1"/>
</dbReference>